<reference evidence="1 2" key="1">
    <citation type="submission" date="2019-08" db="EMBL/GenBank/DDBJ databases">
        <title>Deep-cultivation of Planctomycetes and their phenomic and genomic characterization uncovers novel biology.</title>
        <authorList>
            <person name="Wiegand S."/>
            <person name="Jogler M."/>
            <person name="Boedeker C."/>
            <person name="Pinto D."/>
            <person name="Vollmers J."/>
            <person name="Rivas-Marin E."/>
            <person name="Kohn T."/>
            <person name="Peeters S.H."/>
            <person name="Heuer A."/>
            <person name="Rast P."/>
            <person name="Oberbeckmann S."/>
            <person name="Bunk B."/>
            <person name="Jeske O."/>
            <person name="Meyerdierks A."/>
            <person name="Storesund J.E."/>
            <person name="Kallscheuer N."/>
            <person name="Luecker S."/>
            <person name="Lage O.M."/>
            <person name="Pohl T."/>
            <person name="Merkel B.J."/>
            <person name="Hornburger P."/>
            <person name="Mueller R.-W."/>
            <person name="Bruemmer F."/>
            <person name="Labrenz M."/>
            <person name="Spormann A.M."/>
            <person name="Op den Camp H."/>
            <person name="Overmann J."/>
            <person name="Amann R."/>
            <person name="Jetten M.S.M."/>
            <person name="Mascher T."/>
            <person name="Medema M.H."/>
            <person name="Devos D.P."/>
            <person name="Kaster A.-K."/>
            <person name="Ovreas L."/>
            <person name="Rohde M."/>
            <person name="Galperin M.Y."/>
            <person name="Jogler C."/>
        </authorList>
    </citation>
    <scope>NUCLEOTIDE SEQUENCE [LARGE SCALE GENOMIC DNA]</scope>
    <source>
        <strain evidence="1 2">OJF2</strain>
    </source>
</reference>
<accession>A0A5B9W2J9</accession>
<dbReference type="RefSeq" id="WP_148594730.1">
    <property type="nucleotide sequence ID" value="NZ_CP042997.1"/>
</dbReference>
<gene>
    <name evidence="1" type="ORF">OJF2_34070</name>
</gene>
<protein>
    <submittedName>
        <fullName evidence="1">Uncharacterized protein</fullName>
    </submittedName>
</protein>
<keyword evidence="2" id="KW-1185">Reference proteome</keyword>
<dbReference type="Proteomes" id="UP000324233">
    <property type="component" value="Chromosome"/>
</dbReference>
<evidence type="ECO:0000313" key="2">
    <source>
        <dbReference type="Proteomes" id="UP000324233"/>
    </source>
</evidence>
<sequence>MILFDIRTDDSHAGFIAAVNRGLDSVPRNPYLARFGHVCSPRWWACFDRGELPVKVLTGIVSHVGPRRDFAGELEDVVQFDRDGRATAYDRLDHWAAYPIRVGDRISITRTEAEVHTPTGPIRSLIDLRAEWLPTTGDSPT</sequence>
<dbReference type="OrthoDB" id="279346at2"/>
<name>A0A5B9W2J9_9BACT</name>
<evidence type="ECO:0000313" key="1">
    <source>
        <dbReference type="EMBL" id="QEH34862.1"/>
    </source>
</evidence>
<dbReference type="EMBL" id="CP042997">
    <property type="protein sequence ID" value="QEH34862.1"/>
    <property type="molecule type" value="Genomic_DNA"/>
</dbReference>
<organism evidence="1 2">
    <name type="scientific">Aquisphaera giovannonii</name>
    <dbReference type="NCBI Taxonomy" id="406548"/>
    <lineage>
        <taxon>Bacteria</taxon>
        <taxon>Pseudomonadati</taxon>
        <taxon>Planctomycetota</taxon>
        <taxon>Planctomycetia</taxon>
        <taxon>Isosphaerales</taxon>
        <taxon>Isosphaeraceae</taxon>
        <taxon>Aquisphaera</taxon>
    </lineage>
</organism>
<dbReference type="AlphaFoldDB" id="A0A5B9W2J9"/>
<dbReference type="KEGG" id="agv:OJF2_34070"/>
<proteinExistence type="predicted"/>